<comment type="subunit">
    <text evidence="6">Monomer.</text>
</comment>
<dbReference type="InterPro" id="IPR018052">
    <property type="entry name" value="Ald1_epimerase_CS"/>
</dbReference>
<evidence type="ECO:0000313" key="19">
    <source>
        <dbReference type="EMBL" id="WKN35116.1"/>
    </source>
</evidence>
<keyword evidence="12 14" id="KW-0413">Isomerase</keyword>
<gene>
    <name evidence="19" type="ORF">K4G66_22325</name>
</gene>
<dbReference type="EMBL" id="CP120682">
    <property type="protein sequence ID" value="WKN35116.1"/>
    <property type="molecule type" value="Genomic_DNA"/>
</dbReference>
<comment type="similarity">
    <text evidence="5 14">Belongs to the aldose epimerase family.</text>
</comment>
<dbReference type="GO" id="GO:0005737">
    <property type="term" value="C:cytoplasm"/>
    <property type="evidence" value="ECO:0007669"/>
    <property type="project" value="UniProtKB-SubCell"/>
</dbReference>
<evidence type="ECO:0000256" key="7">
    <source>
        <dbReference type="ARBA" id="ARBA00013185"/>
    </source>
</evidence>
<reference evidence="19" key="1">
    <citation type="journal article" date="2023" name="Comput. Struct. Biotechnol. J.">
        <title>Discovery of a novel marine Bacteroidetes with a rich repertoire of carbohydrate-active enzymes.</title>
        <authorList>
            <person name="Chen B."/>
            <person name="Liu G."/>
            <person name="Chen Q."/>
            <person name="Wang H."/>
            <person name="Liu L."/>
            <person name="Tang K."/>
        </authorList>
    </citation>
    <scope>NUCLEOTIDE SEQUENCE</scope>
    <source>
        <strain evidence="19">TK19036</strain>
    </source>
</reference>
<proteinExistence type="inferred from homology"/>
<dbReference type="Gene3D" id="2.70.98.10">
    <property type="match status" value="1"/>
</dbReference>
<keyword evidence="10" id="KW-0597">Phosphoprotein</keyword>
<feature type="active site" description="Proton donor" evidence="15">
    <location>
        <position position="210"/>
    </location>
</feature>
<evidence type="ECO:0000256" key="10">
    <source>
        <dbReference type="ARBA" id="ARBA00022553"/>
    </source>
</evidence>
<dbReference type="GO" id="GO:0004034">
    <property type="term" value="F:aldose 1-epimerase activity"/>
    <property type="evidence" value="ECO:0007669"/>
    <property type="project" value="UniProtKB-EC"/>
</dbReference>
<feature type="binding site" evidence="17">
    <location>
        <begin position="110"/>
        <end position="111"/>
    </location>
    <ligand>
        <name>beta-D-galactose</name>
        <dbReference type="ChEBI" id="CHEBI:27667"/>
    </ligand>
</feature>
<evidence type="ECO:0000256" key="18">
    <source>
        <dbReference type="SAM" id="MobiDB-lite"/>
    </source>
</evidence>
<evidence type="ECO:0000256" key="8">
    <source>
        <dbReference type="ARBA" id="ARBA00014165"/>
    </source>
</evidence>
<dbReference type="InterPro" id="IPR014718">
    <property type="entry name" value="GH-type_carb-bd"/>
</dbReference>
<accession>A0AA49GMT1</accession>
<dbReference type="NCBIfam" id="NF008277">
    <property type="entry name" value="PRK11055.1"/>
    <property type="match status" value="1"/>
</dbReference>
<name>A0AA49GMT1_9BACT</name>
<reference evidence="19" key="2">
    <citation type="journal article" date="2024" name="Antonie Van Leeuwenhoek">
        <title>Roseihalotalea indica gen. nov., sp. nov., a halophilic Bacteroidetes from mesopelagic Southwest Indian Ocean with higher carbohydrate metabolic potential.</title>
        <authorList>
            <person name="Chen B."/>
            <person name="Zhang M."/>
            <person name="Lin D."/>
            <person name="Ye J."/>
            <person name="Tang K."/>
        </authorList>
    </citation>
    <scope>NUCLEOTIDE SEQUENCE</scope>
    <source>
        <strain evidence="19">TK19036</strain>
    </source>
</reference>
<dbReference type="PIRSF" id="PIRSF005096">
    <property type="entry name" value="GALM"/>
    <property type="match status" value="1"/>
</dbReference>
<evidence type="ECO:0000256" key="11">
    <source>
        <dbReference type="ARBA" id="ARBA00022837"/>
    </source>
</evidence>
<feature type="binding site" evidence="17">
    <location>
        <begin position="210"/>
        <end position="212"/>
    </location>
    <ligand>
        <name>beta-D-galactose</name>
        <dbReference type="ChEBI" id="CHEBI:27667"/>
    </ligand>
</feature>
<dbReference type="GO" id="GO:0030246">
    <property type="term" value="F:carbohydrate binding"/>
    <property type="evidence" value="ECO:0007669"/>
    <property type="project" value="InterPro"/>
</dbReference>
<dbReference type="CDD" id="cd09019">
    <property type="entry name" value="galactose_mutarotase_like"/>
    <property type="match status" value="1"/>
</dbReference>
<evidence type="ECO:0000256" key="3">
    <source>
        <dbReference type="ARBA" id="ARBA00004496"/>
    </source>
</evidence>
<dbReference type="InterPro" id="IPR011013">
    <property type="entry name" value="Gal_mutarotase_sf_dom"/>
</dbReference>
<comment type="subcellular location">
    <subcellularLocation>
        <location evidence="3">Cytoplasm</location>
    </subcellularLocation>
</comment>
<evidence type="ECO:0000256" key="9">
    <source>
        <dbReference type="ARBA" id="ARBA00022490"/>
    </source>
</evidence>
<dbReference type="Pfam" id="PF01263">
    <property type="entry name" value="Aldose_epim"/>
    <property type="match status" value="1"/>
</dbReference>
<feature type="region of interest" description="Disordered" evidence="18">
    <location>
        <begin position="349"/>
        <end position="370"/>
    </location>
</feature>
<evidence type="ECO:0000256" key="1">
    <source>
        <dbReference type="ARBA" id="ARBA00001614"/>
    </source>
</evidence>
<organism evidence="19">
    <name type="scientific">Roseihalotalea indica</name>
    <dbReference type="NCBI Taxonomy" id="2867963"/>
    <lineage>
        <taxon>Bacteria</taxon>
        <taxon>Pseudomonadati</taxon>
        <taxon>Bacteroidota</taxon>
        <taxon>Cytophagia</taxon>
        <taxon>Cytophagales</taxon>
        <taxon>Catalimonadaceae</taxon>
        <taxon>Roseihalotalea</taxon>
    </lineage>
</organism>
<dbReference type="InterPro" id="IPR015443">
    <property type="entry name" value="Aldose_1-epimerase"/>
</dbReference>
<evidence type="ECO:0000256" key="6">
    <source>
        <dbReference type="ARBA" id="ARBA00011245"/>
    </source>
</evidence>
<feature type="active site" description="Proton acceptor" evidence="15">
    <location>
        <position position="346"/>
    </location>
</feature>
<feature type="binding site" evidence="16">
    <location>
        <position position="282"/>
    </location>
    <ligand>
        <name>beta-D-galactose</name>
        <dbReference type="ChEBI" id="CHEBI:27667"/>
    </ligand>
</feature>
<keyword evidence="9" id="KW-0963">Cytoplasm</keyword>
<comment type="catalytic activity">
    <reaction evidence="1 14">
        <text>alpha-D-glucose = beta-D-glucose</text>
        <dbReference type="Rhea" id="RHEA:10264"/>
        <dbReference type="ChEBI" id="CHEBI:15903"/>
        <dbReference type="ChEBI" id="CHEBI:17925"/>
        <dbReference type="EC" id="5.1.3.3"/>
    </reaction>
</comment>
<dbReference type="EC" id="5.1.3.3" evidence="7 14"/>
<evidence type="ECO:0000256" key="2">
    <source>
        <dbReference type="ARBA" id="ARBA00001913"/>
    </source>
</evidence>
<dbReference type="GO" id="GO:0006006">
    <property type="term" value="P:glucose metabolic process"/>
    <property type="evidence" value="ECO:0007669"/>
    <property type="project" value="TreeGrafter"/>
</dbReference>
<dbReference type="PROSITE" id="PS00545">
    <property type="entry name" value="ALDOSE_1_EPIMERASE"/>
    <property type="match status" value="1"/>
</dbReference>
<evidence type="ECO:0000256" key="13">
    <source>
        <dbReference type="ARBA" id="ARBA00023277"/>
    </source>
</evidence>
<dbReference type="InterPro" id="IPR008183">
    <property type="entry name" value="Aldose_1/G6P_1-epimerase"/>
</dbReference>
<dbReference type="PANTHER" id="PTHR10091">
    <property type="entry name" value="ALDOSE-1-EPIMERASE"/>
    <property type="match status" value="1"/>
</dbReference>
<dbReference type="AlphaFoldDB" id="A0AA49GMT1"/>
<comment type="pathway">
    <text evidence="4 14">Carbohydrate metabolism; hexose metabolism.</text>
</comment>
<evidence type="ECO:0000256" key="14">
    <source>
        <dbReference type="PIRNR" id="PIRNR005096"/>
    </source>
</evidence>
<keyword evidence="11" id="KW-0106">Calcium</keyword>
<evidence type="ECO:0000256" key="12">
    <source>
        <dbReference type="ARBA" id="ARBA00023235"/>
    </source>
</evidence>
<keyword evidence="13 14" id="KW-0119">Carbohydrate metabolism</keyword>
<evidence type="ECO:0000256" key="5">
    <source>
        <dbReference type="ARBA" id="ARBA00006206"/>
    </source>
</evidence>
<evidence type="ECO:0000256" key="17">
    <source>
        <dbReference type="PIRSR" id="PIRSR005096-3"/>
    </source>
</evidence>
<evidence type="ECO:0000256" key="4">
    <source>
        <dbReference type="ARBA" id="ARBA00005028"/>
    </source>
</evidence>
<protein>
    <recommendedName>
        <fullName evidence="8 14">Aldose 1-epimerase</fullName>
        <ecNumber evidence="7 14">5.1.3.3</ecNumber>
    </recommendedName>
</protein>
<comment type="cofactor">
    <cofactor evidence="2">
        <name>Ca(2+)</name>
        <dbReference type="ChEBI" id="CHEBI:29108"/>
    </cofactor>
</comment>
<evidence type="ECO:0000256" key="15">
    <source>
        <dbReference type="PIRSR" id="PIRSR005096-1"/>
    </source>
</evidence>
<sequence>MRTLCLIWFIALVACQTNTTNQETESMPASSASITQSSFGTTADGASVELYTLKNGDTEVDITNYGGIITSWRVPDATGQMGDVVLGYNNMDGYNTAPSYFGALVGRYGNRIANGEFTLDGETYSLAKNNGPNHLHGGLKGFDKVVWKADTATSSNGPQLILQYTSQDMEEGYPGTLQTKVTYTLQDDNTLRIDYEATTDKPTIINLTNHTYFNLTGDPSQKILDHEVMINAYEFVPVNENLIPTGELQPVEGTPFDFTEPTSVGSRIEEENTQLEYGIGYDHCWVLNGGGGMSLAATVFEPQSKRYLEVMTTEPGIQFYSGNFLDGTVTGKEGITYQQRSALCLETEHFPDSPNQPDFPSVELRPGETYQTSTSYKFSVKADDQTTN</sequence>
<dbReference type="GO" id="GO:0033499">
    <property type="term" value="P:galactose catabolic process via UDP-galactose, Leloir pathway"/>
    <property type="evidence" value="ECO:0007669"/>
    <property type="project" value="TreeGrafter"/>
</dbReference>
<dbReference type="InterPro" id="IPR047215">
    <property type="entry name" value="Galactose_mutarotase-like"/>
</dbReference>
<dbReference type="SUPFAM" id="SSF74650">
    <property type="entry name" value="Galactose mutarotase-like"/>
    <property type="match status" value="1"/>
</dbReference>
<dbReference type="PANTHER" id="PTHR10091:SF0">
    <property type="entry name" value="GALACTOSE MUTAROTASE"/>
    <property type="match status" value="1"/>
</dbReference>
<dbReference type="FunFam" id="2.70.98.10:FF:000003">
    <property type="entry name" value="Aldose 1-epimerase"/>
    <property type="match status" value="1"/>
</dbReference>
<evidence type="ECO:0000256" key="16">
    <source>
        <dbReference type="PIRSR" id="PIRSR005096-2"/>
    </source>
</evidence>
<dbReference type="PROSITE" id="PS51257">
    <property type="entry name" value="PROKAR_LIPOPROTEIN"/>
    <property type="match status" value="1"/>
</dbReference>